<evidence type="ECO:0000313" key="1">
    <source>
        <dbReference type="EMBL" id="CAK9253850.1"/>
    </source>
</evidence>
<reference evidence="1" key="1">
    <citation type="submission" date="2024-02" db="EMBL/GenBank/DDBJ databases">
        <authorList>
            <consortium name="ELIXIR-Norway"/>
            <consortium name="Elixir Norway"/>
        </authorList>
    </citation>
    <scope>NUCLEOTIDE SEQUENCE</scope>
</reference>
<proteinExistence type="predicted"/>
<accession>A0ABP0VHD6</accession>
<sequence>MFRYFDKVWPNQSIPHMMIDFRITCAILNAYHPGIDSDVGDGLEIAETMLARVGERNGLGDMVGTMGLNRKSASFDSIDGSSIDVFPQLKEVDLRLITLGTYQLRMAGLIMLSI</sequence>
<name>A0ABP0VHD6_9BRYO</name>
<dbReference type="Proteomes" id="UP001497444">
    <property type="component" value="Unassembled WGS sequence"/>
</dbReference>
<protein>
    <submittedName>
        <fullName evidence="1">Uncharacterized protein</fullName>
    </submittedName>
</protein>
<comment type="caution">
    <text evidence="1">The sequence shown here is derived from an EMBL/GenBank/DDBJ whole genome shotgun (WGS) entry which is preliminary data.</text>
</comment>
<dbReference type="EMBL" id="CAXAQS010000941">
    <property type="protein sequence ID" value="CAK9253850.1"/>
    <property type="molecule type" value="Genomic_DNA"/>
</dbReference>
<gene>
    <name evidence="1" type="ORF">CSSPJE1EN1_LOCUS29228</name>
</gene>
<organism evidence="1 2">
    <name type="scientific">Sphagnum jensenii</name>
    <dbReference type="NCBI Taxonomy" id="128206"/>
    <lineage>
        <taxon>Eukaryota</taxon>
        <taxon>Viridiplantae</taxon>
        <taxon>Streptophyta</taxon>
        <taxon>Embryophyta</taxon>
        <taxon>Bryophyta</taxon>
        <taxon>Sphagnophytina</taxon>
        <taxon>Sphagnopsida</taxon>
        <taxon>Sphagnales</taxon>
        <taxon>Sphagnaceae</taxon>
        <taxon>Sphagnum</taxon>
    </lineage>
</organism>
<evidence type="ECO:0000313" key="2">
    <source>
        <dbReference type="Proteomes" id="UP001497444"/>
    </source>
</evidence>
<keyword evidence="2" id="KW-1185">Reference proteome</keyword>